<dbReference type="EMBL" id="NIRI02000056">
    <property type="protein sequence ID" value="KAG5443170.1"/>
    <property type="molecule type" value="Genomic_DNA"/>
</dbReference>
<reference evidence="1 2" key="2">
    <citation type="journal article" date="2021" name="Genomics">
        <title>High-quality reference genome for Clonorchis sinensis.</title>
        <authorList>
            <person name="Young N.D."/>
            <person name="Stroehlein A.J."/>
            <person name="Kinkar L."/>
            <person name="Wang T."/>
            <person name="Sohn W.M."/>
            <person name="Chang B.C.H."/>
            <person name="Kaur P."/>
            <person name="Weisz D."/>
            <person name="Dudchenko O."/>
            <person name="Aiden E.L."/>
            <person name="Korhonen P.K."/>
            <person name="Gasser R.B."/>
        </authorList>
    </citation>
    <scope>NUCLEOTIDE SEQUENCE [LARGE SCALE GENOMIC DNA]</scope>
    <source>
        <strain evidence="1">Cs-k2</strain>
    </source>
</reference>
<evidence type="ECO:0000313" key="2">
    <source>
        <dbReference type="Proteomes" id="UP000286415"/>
    </source>
</evidence>
<name>A0A419QHN4_CLOSI</name>
<comment type="caution">
    <text evidence="1">The sequence shown here is derived from an EMBL/GenBank/DDBJ whole genome shotgun (WGS) entry which is preliminary data.</text>
</comment>
<dbReference type="AlphaFoldDB" id="A0A419QHN4"/>
<dbReference type="InParanoid" id="A0A419QHN4"/>
<evidence type="ECO:0000313" key="1">
    <source>
        <dbReference type="EMBL" id="KAG5443170.1"/>
    </source>
</evidence>
<reference evidence="1 2" key="1">
    <citation type="journal article" date="2018" name="Biotechnol. Adv.">
        <title>Improved genomic resources and new bioinformatic workflow for the carcinogenic parasite Clonorchis sinensis: Biotechnological implications.</title>
        <authorList>
            <person name="Wang D."/>
            <person name="Korhonen P.K."/>
            <person name="Gasser R.B."/>
            <person name="Young N.D."/>
        </authorList>
    </citation>
    <scope>NUCLEOTIDE SEQUENCE [LARGE SCALE GENOMIC DNA]</scope>
    <source>
        <strain evidence="1">Cs-k2</strain>
    </source>
</reference>
<accession>A0A419QHN4</accession>
<dbReference type="Proteomes" id="UP000286415">
    <property type="component" value="Unassembled WGS sequence"/>
</dbReference>
<protein>
    <submittedName>
        <fullName evidence="1">Uncharacterized protein</fullName>
    </submittedName>
</protein>
<gene>
    <name evidence="1" type="ORF">CSKR_108501</name>
</gene>
<proteinExistence type="predicted"/>
<sequence length="82" mass="9644">MDVNPSSSSFTPIVSYLRQGFEERLLSNLESRKSVIRAFRTMLEENEDSFVAAISEDFCRVTRNRIIDLCSLNRLQFRWTLH</sequence>
<keyword evidence="2" id="KW-1185">Reference proteome</keyword>
<organism evidence="1 2">
    <name type="scientific">Clonorchis sinensis</name>
    <name type="common">Chinese liver fluke</name>
    <dbReference type="NCBI Taxonomy" id="79923"/>
    <lineage>
        <taxon>Eukaryota</taxon>
        <taxon>Metazoa</taxon>
        <taxon>Spiralia</taxon>
        <taxon>Lophotrochozoa</taxon>
        <taxon>Platyhelminthes</taxon>
        <taxon>Trematoda</taxon>
        <taxon>Digenea</taxon>
        <taxon>Opisthorchiida</taxon>
        <taxon>Opisthorchiata</taxon>
        <taxon>Opisthorchiidae</taxon>
        <taxon>Clonorchis</taxon>
    </lineage>
</organism>